<dbReference type="GO" id="GO:0008168">
    <property type="term" value="F:methyltransferase activity"/>
    <property type="evidence" value="ECO:0007669"/>
    <property type="project" value="UniProtKB-KW"/>
</dbReference>
<feature type="domain" description="PhnB-like" evidence="1">
    <location>
        <begin position="4"/>
        <end position="128"/>
    </location>
</feature>
<dbReference type="RefSeq" id="WP_157898945.1">
    <property type="nucleotide sequence ID" value="NZ_CP015136.1"/>
</dbReference>
<keyword evidence="2" id="KW-0808">Transferase</keyword>
<dbReference type="GO" id="GO:0032259">
    <property type="term" value="P:methylation"/>
    <property type="evidence" value="ECO:0007669"/>
    <property type="project" value="UniProtKB-KW"/>
</dbReference>
<protein>
    <submittedName>
        <fullName evidence="2">3-demethylubiquinone-9 3-methyltransferase</fullName>
    </submittedName>
</protein>
<dbReference type="KEGG" id="abac:LuPra_01913"/>
<dbReference type="PANTHER" id="PTHR33990">
    <property type="entry name" value="PROTEIN YJDN-RELATED"/>
    <property type="match status" value="1"/>
</dbReference>
<dbReference type="EMBL" id="CP015136">
    <property type="protein sequence ID" value="AMY08709.1"/>
    <property type="molecule type" value="Genomic_DNA"/>
</dbReference>
<accession>A0A143PLQ7</accession>
<dbReference type="STRING" id="1855912.LuPra_01913"/>
<organism evidence="2 3">
    <name type="scientific">Luteitalea pratensis</name>
    <dbReference type="NCBI Taxonomy" id="1855912"/>
    <lineage>
        <taxon>Bacteria</taxon>
        <taxon>Pseudomonadati</taxon>
        <taxon>Acidobacteriota</taxon>
        <taxon>Vicinamibacteria</taxon>
        <taxon>Vicinamibacterales</taxon>
        <taxon>Vicinamibacteraceae</taxon>
        <taxon>Luteitalea</taxon>
    </lineage>
</organism>
<gene>
    <name evidence="2" type="ORF">LuPra_01913</name>
</gene>
<evidence type="ECO:0000313" key="2">
    <source>
        <dbReference type="EMBL" id="AMY08709.1"/>
    </source>
</evidence>
<dbReference type="InterPro" id="IPR028973">
    <property type="entry name" value="PhnB-like"/>
</dbReference>
<dbReference type="OrthoDB" id="9795306at2"/>
<keyword evidence="3" id="KW-1185">Reference proteome</keyword>
<dbReference type="CDD" id="cd06588">
    <property type="entry name" value="PhnB_like"/>
    <property type="match status" value="1"/>
</dbReference>
<proteinExistence type="predicted"/>
<dbReference type="SUPFAM" id="SSF54593">
    <property type="entry name" value="Glyoxalase/Bleomycin resistance protein/Dihydroxybiphenyl dioxygenase"/>
    <property type="match status" value="1"/>
</dbReference>
<dbReference type="AlphaFoldDB" id="A0A143PLQ7"/>
<dbReference type="Proteomes" id="UP000076079">
    <property type="component" value="Chromosome"/>
</dbReference>
<dbReference type="Gene3D" id="3.10.180.10">
    <property type="entry name" value="2,3-Dihydroxybiphenyl 1,2-Dioxygenase, domain 1"/>
    <property type="match status" value="1"/>
</dbReference>
<evidence type="ECO:0000259" key="1">
    <source>
        <dbReference type="Pfam" id="PF06983"/>
    </source>
</evidence>
<sequence>MQLHTYLNYGGNCEQAFRFYEQHLGGHITMLMRHSEQPGPSPAPPDWSEKVLHARMNLGGTELLGADIPDYQPMRSAYLSLAVDSDAEADRIYGLLSEGGQLFMPMQETFFASRFAMLRDKFGTSWMLVHMKPQGASAV</sequence>
<reference evidence="2 3" key="1">
    <citation type="journal article" date="2016" name="Genome Announc.">
        <title>First Complete Genome Sequence of a Subdivision 6 Acidobacterium Strain.</title>
        <authorList>
            <person name="Huang S."/>
            <person name="Vieira S."/>
            <person name="Bunk B."/>
            <person name="Riedel T."/>
            <person name="Sproer C."/>
            <person name="Overmann J."/>
        </authorList>
    </citation>
    <scope>NUCLEOTIDE SEQUENCE [LARGE SCALE GENOMIC DNA]</scope>
    <source>
        <strain evidence="3">DSM 100886 HEG_-6_39</strain>
    </source>
</reference>
<dbReference type="PANTHER" id="PTHR33990:SF1">
    <property type="entry name" value="PROTEIN YJDN"/>
    <property type="match status" value="1"/>
</dbReference>
<dbReference type="Pfam" id="PF06983">
    <property type="entry name" value="3-dmu-9_3-mt"/>
    <property type="match status" value="1"/>
</dbReference>
<dbReference type="InterPro" id="IPR029068">
    <property type="entry name" value="Glyas_Bleomycin-R_OHBP_Dase"/>
</dbReference>
<reference evidence="3" key="2">
    <citation type="submission" date="2016-04" db="EMBL/GenBank/DDBJ databases">
        <title>First Complete Genome Sequence of a Subdivision 6 Acidobacterium.</title>
        <authorList>
            <person name="Huang S."/>
            <person name="Vieira S."/>
            <person name="Bunk B."/>
            <person name="Riedel T."/>
            <person name="Sproeer C."/>
            <person name="Overmann J."/>
        </authorList>
    </citation>
    <scope>NUCLEOTIDE SEQUENCE [LARGE SCALE GENOMIC DNA]</scope>
    <source>
        <strain evidence="3">DSM 100886 HEG_-6_39</strain>
    </source>
</reference>
<keyword evidence="2" id="KW-0489">Methyltransferase</keyword>
<keyword evidence="2" id="KW-0830">Ubiquinone</keyword>
<evidence type="ECO:0000313" key="3">
    <source>
        <dbReference type="Proteomes" id="UP000076079"/>
    </source>
</evidence>
<name>A0A143PLQ7_LUTPR</name>